<name>A0A067NSX3_PLEO1</name>
<feature type="non-terminal residue" evidence="1">
    <location>
        <position position="164"/>
    </location>
</feature>
<protein>
    <submittedName>
        <fullName evidence="1">Uncharacterized protein</fullName>
    </submittedName>
</protein>
<dbReference type="AlphaFoldDB" id="A0A067NSX3"/>
<evidence type="ECO:0000313" key="2">
    <source>
        <dbReference type="Proteomes" id="UP000027073"/>
    </source>
</evidence>
<dbReference type="Proteomes" id="UP000027073">
    <property type="component" value="Unassembled WGS sequence"/>
</dbReference>
<gene>
    <name evidence="1" type="ORF">PLEOSDRAFT_1024511</name>
</gene>
<organism evidence="1 2">
    <name type="scientific">Pleurotus ostreatus (strain PC15)</name>
    <name type="common">Oyster mushroom</name>
    <dbReference type="NCBI Taxonomy" id="1137138"/>
    <lineage>
        <taxon>Eukaryota</taxon>
        <taxon>Fungi</taxon>
        <taxon>Dikarya</taxon>
        <taxon>Basidiomycota</taxon>
        <taxon>Agaricomycotina</taxon>
        <taxon>Agaricomycetes</taxon>
        <taxon>Agaricomycetidae</taxon>
        <taxon>Agaricales</taxon>
        <taxon>Pleurotineae</taxon>
        <taxon>Pleurotaceae</taxon>
        <taxon>Pleurotus</taxon>
    </lineage>
</organism>
<dbReference type="VEuPathDB" id="FungiDB:PLEOSDRAFT_1024511"/>
<proteinExistence type="predicted"/>
<dbReference type="EMBL" id="KL198009">
    <property type="protein sequence ID" value="KDQ27192.1"/>
    <property type="molecule type" value="Genomic_DNA"/>
</dbReference>
<dbReference type="PANTHER" id="PTHR33050">
    <property type="entry name" value="REVERSE TRANSCRIPTASE DOMAIN-CONTAINING PROTEIN"/>
    <property type="match status" value="1"/>
</dbReference>
<dbReference type="OrthoDB" id="3249498at2759"/>
<dbReference type="HOGENOM" id="CLU_134793_0_0_1"/>
<reference evidence="2" key="1">
    <citation type="journal article" date="2014" name="Proc. Natl. Acad. Sci. U.S.A.">
        <title>Extensive sampling of basidiomycete genomes demonstrates inadequacy of the white-rot/brown-rot paradigm for wood decay fungi.</title>
        <authorList>
            <person name="Riley R."/>
            <person name="Salamov A.A."/>
            <person name="Brown D.W."/>
            <person name="Nagy L.G."/>
            <person name="Floudas D."/>
            <person name="Held B.W."/>
            <person name="Levasseur A."/>
            <person name="Lombard V."/>
            <person name="Morin E."/>
            <person name="Otillar R."/>
            <person name="Lindquist E.A."/>
            <person name="Sun H."/>
            <person name="LaButti K.M."/>
            <person name="Schmutz J."/>
            <person name="Jabbour D."/>
            <person name="Luo H."/>
            <person name="Baker S.E."/>
            <person name="Pisabarro A.G."/>
            <person name="Walton J.D."/>
            <person name="Blanchette R.A."/>
            <person name="Henrissat B."/>
            <person name="Martin F."/>
            <person name="Cullen D."/>
            <person name="Hibbett D.S."/>
            <person name="Grigoriev I.V."/>
        </authorList>
    </citation>
    <scope>NUCLEOTIDE SEQUENCE [LARGE SCALE GENOMIC DNA]</scope>
    <source>
        <strain evidence="2">PC15</strain>
    </source>
</reference>
<feature type="non-terminal residue" evidence="1">
    <location>
        <position position="1"/>
    </location>
</feature>
<dbReference type="PANTHER" id="PTHR33050:SF7">
    <property type="entry name" value="RIBONUCLEASE H"/>
    <property type="match status" value="1"/>
</dbReference>
<evidence type="ECO:0000313" key="1">
    <source>
        <dbReference type="EMBL" id="KDQ27192.1"/>
    </source>
</evidence>
<sequence>FMDDFFGWNFTDNLMLFRGKLRPRQQVWLLLLWDRINCPWEEKKQLFGDIQKIIGFWVDANVGSISLSPGSVADILEKISSFLNTHDRAPILREWQRLTGHLNWAINVLPWGRPALSELYQKMSGKEHLKRPIFINCEVRESLSWLADVIPRSIGVHFIDALQW</sequence>
<accession>A0A067NSX3</accession>
<dbReference type="InterPro" id="IPR052055">
    <property type="entry name" value="Hepadnavirus_pol/RT"/>
</dbReference>
<dbReference type="InParanoid" id="A0A067NSX3"/>